<comment type="caution">
    <text evidence="3">The sequence shown here is derived from an EMBL/GenBank/DDBJ whole genome shotgun (WGS) entry which is preliminary data.</text>
</comment>
<dbReference type="InterPro" id="IPR056884">
    <property type="entry name" value="NPHP3-like_N"/>
</dbReference>
<evidence type="ECO:0000259" key="2">
    <source>
        <dbReference type="Pfam" id="PF24883"/>
    </source>
</evidence>
<gene>
    <name evidence="3" type="ORF">H1R20_g9324</name>
</gene>
<dbReference type="Pfam" id="PF24883">
    <property type="entry name" value="NPHP3_N"/>
    <property type="match status" value="1"/>
</dbReference>
<dbReference type="PANTHER" id="PTHR10039">
    <property type="entry name" value="AMELOGENIN"/>
    <property type="match status" value="1"/>
</dbReference>
<evidence type="ECO:0000313" key="4">
    <source>
        <dbReference type="Proteomes" id="UP001140091"/>
    </source>
</evidence>
<evidence type="ECO:0000256" key="1">
    <source>
        <dbReference type="ARBA" id="ARBA00022737"/>
    </source>
</evidence>
<dbReference type="AlphaFoldDB" id="A0A9W8MEL8"/>
<accession>A0A9W8MEL8</accession>
<evidence type="ECO:0000313" key="3">
    <source>
        <dbReference type="EMBL" id="KAJ2927771.1"/>
    </source>
</evidence>
<protein>
    <recommendedName>
        <fullName evidence="2">Nephrocystin 3-like N-terminal domain-containing protein</fullName>
    </recommendedName>
</protein>
<dbReference type="Gene3D" id="3.40.50.300">
    <property type="entry name" value="P-loop containing nucleotide triphosphate hydrolases"/>
    <property type="match status" value="1"/>
</dbReference>
<dbReference type="PANTHER" id="PTHR10039:SF14">
    <property type="entry name" value="NACHT DOMAIN-CONTAINING PROTEIN"/>
    <property type="match status" value="1"/>
</dbReference>
<dbReference type="EMBL" id="JANBPK010000961">
    <property type="protein sequence ID" value="KAJ2927771.1"/>
    <property type="molecule type" value="Genomic_DNA"/>
</dbReference>
<feature type="domain" description="Nephrocystin 3-like N-terminal" evidence="2">
    <location>
        <begin position="67"/>
        <end position="231"/>
    </location>
</feature>
<reference evidence="3" key="1">
    <citation type="submission" date="2022-06" db="EMBL/GenBank/DDBJ databases">
        <title>Genome Sequence of Candolleomyces eurysporus.</title>
        <authorList>
            <person name="Buettner E."/>
        </authorList>
    </citation>
    <scope>NUCLEOTIDE SEQUENCE</scope>
    <source>
        <strain evidence="3">VTCC 930004</strain>
    </source>
</reference>
<dbReference type="InterPro" id="IPR027417">
    <property type="entry name" value="P-loop_NTPase"/>
</dbReference>
<name>A0A9W8MEL8_9AGAR</name>
<keyword evidence="1" id="KW-0677">Repeat</keyword>
<sequence>MFSNAQGFKVGNISVHSNYHVQNAQGNRIDGWKMLLENIASSALHDSSARFDPPKCDEDTRVEVTHELMNWIRDREGPQRLLCMTGAAGAGKSALQQTIAELCSDSNILGSAFFFSAGDPTRNTLTHIVPTIAYQLGLRQLVLRDTIVKAIENDPVIFKKNLKIQMETLIVAPFKQLCARGDLNRNTFPHAILIDGLDECSGEENQAELLSTIKRCLLNNDLPFRIFIAGRPEWAMRSALASKPEGYLYQLAYHIKLSDKYDATADIRRYLWRQLRDLGSQSWDCRAQFPLWPMKEDIEKLVAAASGQFVYAATVIKYVSERRSSLVDRLRIVIDWAPHDGQQTRPFEHLDNLYRNILSTAKESYEAVDTNRGHDFLFLIRAHQMNSEGRAHLMYSARDFDESIGIIGLQGGHYQFLFSDLHSLVWFREMPVSTPKLRERMEFYHRSFSDFLDSEIRAQHLFLSETRVRKCVTKACLQKLLQCEDFSGNYHKDWIIMLLLYYSNWQSAYVDDPQLIEFTCNNGWERIDKILSSQCGPYSIEHINILQTRHQLACFTSDVVRHFSDDLHKHELADIVKLYFNKWEKRYGECGFTVDEAELSEKVRNAYYDKEDNFHDDEEEEEEGTN</sequence>
<dbReference type="OrthoDB" id="5967843at2759"/>
<dbReference type="SUPFAM" id="SSF52540">
    <property type="entry name" value="P-loop containing nucleoside triphosphate hydrolases"/>
    <property type="match status" value="1"/>
</dbReference>
<dbReference type="Proteomes" id="UP001140091">
    <property type="component" value="Unassembled WGS sequence"/>
</dbReference>
<feature type="non-terminal residue" evidence="3">
    <location>
        <position position="1"/>
    </location>
</feature>
<organism evidence="3 4">
    <name type="scientific">Candolleomyces eurysporus</name>
    <dbReference type="NCBI Taxonomy" id="2828524"/>
    <lineage>
        <taxon>Eukaryota</taxon>
        <taxon>Fungi</taxon>
        <taxon>Dikarya</taxon>
        <taxon>Basidiomycota</taxon>
        <taxon>Agaricomycotina</taxon>
        <taxon>Agaricomycetes</taxon>
        <taxon>Agaricomycetidae</taxon>
        <taxon>Agaricales</taxon>
        <taxon>Agaricineae</taxon>
        <taxon>Psathyrellaceae</taxon>
        <taxon>Candolleomyces</taxon>
    </lineage>
</organism>
<keyword evidence="4" id="KW-1185">Reference proteome</keyword>
<proteinExistence type="predicted"/>